<dbReference type="Proteomes" id="UP000523007">
    <property type="component" value="Unassembled WGS sequence"/>
</dbReference>
<comment type="caution">
    <text evidence="1">The sequence shown here is derived from an EMBL/GenBank/DDBJ whole genome shotgun (WGS) entry which is preliminary data.</text>
</comment>
<dbReference type="EMBL" id="JACHJT010000002">
    <property type="protein sequence ID" value="MBB4935178.1"/>
    <property type="molecule type" value="Genomic_DNA"/>
</dbReference>
<organism evidence="1 2">
    <name type="scientific">Lipingzhangella halophila</name>
    <dbReference type="NCBI Taxonomy" id="1783352"/>
    <lineage>
        <taxon>Bacteria</taxon>
        <taxon>Bacillati</taxon>
        <taxon>Actinomycetota</taxon>
        <taxon>Actinomycetes</taxon>
        <taxon>Streptosporangiales</taxon>
        <taxon>Nocardiopsidaceae</taxon>
        <taxon>Lipingzhangella</taxon>
    </lineage>
</organism>
<sequence length="45" mass="5239">MTEQYVREVVRRLPADLGDLPGYRPPPDQLYLSFSRVAVTRAYEL</sequence>
<dbReference type="AlphaFoldDB" id="A0A7W7RNB5"/>
<protein>
    <submittedName>
        <fullName evidence="1">Uncharacterized protein</fullName>
    </submittedName>
</protein>
<proteinExistence type="predicted"/>
<evidence type="ECO:0000313" key="1">
    <source>
        <dbReference type="EMBL" id="MBB4935178.1"/>
    </source>
</evidence>
<accession>A0A7W7RNB5</accession>
<name>A0A7W7RNB5_9ACTN</name>
<gene>
    <name evidence="1" type="ORF">F4561_006072</name>
</gene>
<reference evidence="1 2" key="1">
    <citation type="submission" date="2020-08" db="EMBL/GenBank/DDBJ databases">
        <title>Sequencing the genomes of 1000 actinobacteria strains.</title>
        <authorList>
            <person name="Klenk H.-P."/>
        </authorList>
    </citation>
    <scope>NUCLEOTIDE SEQUENCE [LARGE SCALE GENOMIC DNA]</scope>
    <source>
        <strain evidence="1 2">DSM 102030</strain>
    </source>
</reference>
<dbReference type="RefSeq" id="WP_184584940.1">
    <property type="nucleotide sequence ID" value="NZ_JACHJT010000002.1"/>
</dbReference>
<evidence type="ECO:0000313" key="2">
    <source>
        <dbReference type="Proteomes" id="UP000523007"/>
    </source>
</evidence>
<keyword evidence="2" id="KW-1185">Reference proteome</keyword>